<dbReference type="GeneID" id="10029546"/>
<dbReference type="AlphaFoldDB" id="E4USX5"/>
<dbReference type="Proteomes" id="UP000002669">
    <property type="component" value="Unassembled WGS sequence"/>
</dbReference>
<name>E4USX5_ARTGP</name>
<evidence type="ECO:0000313" key="3">
    <source>
        <dbReference type="Proteomes" id="UP000002669"/>
    </source>
</evidence>
<feature type="region of interest" description="Disordered" evidence="1">
    <location>
        <begin position="86"/>
        <end position="120"/>
    </location>
</feature>
<feature type="compositionally biased region" description="Basic and acidic residues" evidence="1">
    <location>
        <begin position="16"/>
        <end position="30"/>
    </location>
</feature>
<feature type="compositionally biased region" description="Basic and acidic residues" evidence="1">
    <location>
        <begin position="86"/>
        <end position="110"/>
    </location>
</feature>
<reference evidence="3" key="1">
    <citation type="journal article" date="2012" name="MBio">
        <title>Comparative genome analysis of Trichophyton rubrum and related dermatophytes reveals candidate genes involved in infection.</title>
        <authorList>
            <person name="Martinez D.A."/>
            <person name="Oliver B.G."/>
            <person name="Graeser Y."/>
            <person name="Goldberg J.M."/>
            <person name="Li W."/>
            <person name="Martinez-Rossi N.M."/>
            <person name="Monod M."/>
            <person name="Shelest E."/>
            <person name="Barton R.C."/>
            <person name="Birch E."/>
            <person name="Brakhage A.A."/>
            <person name="Chen Z."/>
            <person name="Gurr S.J."/>
            <person name="Heiman D."/>
            <person name="Heitman J."/>
            <person name="Kosti I."/>
            <person name="Rossi A."/>
            <person name="Saif S."/>
            <person name="Samalova M."/>
            <person name="Saunders C.W."/>
            <person name="Shea T."/>
            <person name="Summerbell R.C."/>
            <person name="Xu J."/>
            <person name="Young S."/>
            <person name="Zeng Q."/>
            <person name="Birren B.W."/>
            <person name="Cuomo C.A."/>
            <person name="White T.C."/>
        </authorList>
    </citation>
    <scope>NUCLEOTIDE SEQUENCE [LARGE SCALE GENOMIC DNA]</scope>
    <source>
        <strain evidence="3">ATCC MYA-4604 / CBS 118893</strain>
    </source>
</reference>
<proteinExistence type="predicted"/>
<evidence type="ECO:0000313" key="2">
    <source>
        <dbReference type="EMBL" id="EFR01424.1"/>
    </source>
</evidence>
<dbReference type="VEuPathDB" id="FungiDB:MGYG_04431"/>
<dbReference type="HOGENOM" id="CLU_2049131_0_0_1"/>
<protein>
    <submittedName>
        <fullName evidence="2">Uncharacterized protein</fullName>
    </submittedName>
</protein>
<accession>E4USX5</accession>
<feature type="region of interest" description="Disordered" evidence="1">
    <location>
        <begin position="15"/>
        <end position="34"/>
    </location>
</feature>
<evidence type="ECO:0000256" key="1">
    <source>
        <dbReference type="SAM" id="MobiDB-lite"/>
    </source>
</evidence>
<gene>
    <name evidence="2" type="ORF">MGYG_04431</name>
</gene>
<dbReference type="EMBL" id="DS989824">
    <property type="protein sequence ID" value="EFR01424.1"/>
    <property type="molecule type" value="Genomic_DNA"/>
</dbReference>
<dbReference type="InParanoid" id="E4USX5"/>
<keyword evidence="3" id="KW-1185">Reference proteome</keyword>
<organism evidence="3">
    <name type="scientific">Arthroderma gypseum (strain ATCC MYA-4604 / CBS 118893)</name>
    <name type="common">Microsporum gypseum</name>
    <dbReference type="NCBI Taxonomy" id="535722"/>
    <lineage>
        <taxon>Eukaryota</taxon>
        <taxon>Fungi</taxon>
        <taxon>Dikarya</taxon>
        <taxon>Ascomycota</taxon>
        <taxon>Pezizomycotina</taxon>
        <taxon>Eurotiomycetes</taxon>
        <taxon>Eurotiomycetidae</taxon>
        <taxon>Onygenales</taxon>
        <taxon>Arthrodermataceae</taxon>
        <taxon>Nannizzia</taxon>
    </lineage>
</organism>
<dbReference type="RefSeq" id="XP_003174254.1">
    <property type="nucleotide sequence ID" value="XM_003174206.1"/>
</dbReference>
<sequence length="120" mass="13603">MSRLACMCVSARPAVTRRDETRRDETERNETQAGKSRRIPFFLLYTWLCRWLDGWLAGRVRDGWSGRGPGDVLELATGLCERYGRDFGGETDAPRREGELRGRKGKREAPRVAGCAADKQ</sequence>